<feature type="compositionally biased region" description="Low complexity" evidence="1">
    <location>
        <begin position="35"/>
        <end position="56"/>
    </location>
</feature>
<dbReference type="InterPro" id="IPR005094">
    <property type="entry name" value="Endonuclease_MobA/VirD2"/>
</dbReference>
<organism evidence="4 5">
    <name type="scientific">Cupriavidus nantongensis</name>
    <dbReference type="NCBI Taxonomy" id="1796606"/>
    <lineage>
        <taxon>Bacteria</taxon>
        <taxon>Pseudomonadati</taxon>
        <taxon>Pseudomonadota</taxon>
        <taxon>Betaproteobacteria</taxon>
        <taxon>Burkholderiales</taxon>
        <taxon>Burkholderiaceae</taxon>
        <taxon>Cupriavidus</taxon>
    </lineage>
</organism>
<reference evidence="4 5" key="1">
    <citation type="submission" date="2016-03" db="EMBL/GenBank/DDBJ databases">
        <title>Complete genome sequence of a novel chlorpyrifos degrading bacterium, Cupriavidus nantongensis sp. X1.</title>
        <authorList>
            <person name="Fang L."/>
        </authorList>
    </citation>
    <scope>NUCLEOTIDE SEQUENCE [LARGE SCALE GENOMIC DNA]</scope>
    <source>
        <strain evidence="4 5">X1</strain>
    </source>
</reference>
<dbReference type="Pfam" id="PF03432">
    <property type="entry name" value="Relaxase"/>
    <property type="match status" value="1"/>
</dbReference>
<dbReference type="RefSeq" id="WP_062798697.1">
    <property type="nucleotide sequence ID" value="NZ_CP014844.1"/>
</dbReference>
<protein>
    <submittedName>
        <fullName evidence="4">Uncharacterized protein</fullName>
    </submittedName>
</protein>
<feature type="domain" description="MobA/VirD2-like nuclease" evidence="2">
    <location>
        <begin position="80"/>
        <end position="202"/>
    </location>
</feature>
<name>A0A142JIQ7_9BURK</name>
<dbReference type="Pfam" id="PF18821">
    <property type="entry name" value="LPD7"/>
    <property type="match status" value="1"/>
</dbReference>
<accession>A0A142JIQ7</accession>
<dbReference type="InterPro" id="IPR040677">
    <property type="entry name" value="LPD7"/>
</dbReference>
<dbReference type="EMBL" id="CP014844">
    <property type="protein sequence ID" value="AMR77969.1"/>
    <property type="molecule type" value="Genomic_DNA"/>
</dbReference>
<evidence type="ECO:0000259" key="3">
    <source>
        <dbReference type="Pfam" id="PF18821"/>
    </source>
</evidence>
<proteinExistence type="predicted"/>
<gene>
    <name evidence="4" type="ORF">A2G96_09570</name>
</gene>
<dbReference type="OrthoDB" id="279005at2"/>
<evidence type="ECO:0000256" key="1">
    <source>
        <dbReference type="SAM" id="MobiDB-lite"/>
    </source>
</evidence>
<sequence length="938" mass="103673">MVPIIPKQRQHKPNASKRFNDLIDYLQGEQEQEKQAQQPGPEQGADASPAGAPAGSRMAEPSEFSDLLNYATAPVDTKIHGEKCIAVRTHGVSSIDSASVEMNAVARKNTRCHDPVYHFILSWPEHEKPAPEAIFDAAEHAIKALGFEEHQYVIAVHANTDNIHAHVAMNRVHPTTFKSRHIEWAKRTLHFAARESEIKHGWTHDNGIYVVQVDGQGKKQIVLNTKHAEAEVEQGANVHPEIEREDPLPVWHDPESLDSWLKSSVSKSLKQDLGDLTSWQALHVWLEKFDITLKDTGGGGLRLRAISPETGEILETPVSKGLRLLKRPDLEKRWGPFKPPFTNPVIVPDLTHLTPRQIDKGVDRVIRIAPDRGVPPPDHVLGIDADAPGPLPEGPGGMHAVPGSSMATGGQVPPVLLPGALQVDLGDGQTGQDPGMRHAAEGRSGGGGRVVDAALPATGRNTGRKARDPVMRAQRKAERAAARADLRRRYGQYRNFVADGDTDYFARLKALQVERSRQIKALQVEAKAAKAAIPKVLSREVRLISVIEIDAELTRRKLIVEAQYQERREALRITRVPPLQWREWLYEQSNRGDKAALSALRGIVYQAQRDAKLPKEDGKDDELEDLDVSAADYHDQQYKRLMARLLAEERKERAIRSSSVQAMRPHEVDALILAFAGIQWRVTGNGNVEYSRSDGRHLFTDRGNRITFDRMRVTDDEIKLALIHSREKFGRQITLTGEEPIFVERMARVADDMGLKVLNPELQAVIQAHRASKKVAAGQVAKESAQEAPQAVTPTPLQKFETEGRDAGQTAFAVPEERQVAADAATGTEADLVGSLQPMEPAQPATAEEHLRATVLGIDPRAKFEVADPADESRLYVGPVASALEEAQPMFAQHIGRSTYVIHRQAAPAGHEDRVIEVRYRAGRADTSLPQQDKGHGL</sequence>
<feature type="region of interest" description="Disordered" evidence="1">
    <location>
        <begin position="1"/>
        <end position="59"/>
    </location>
</feature>
<evidence type="ECO:0000259" key="2">
    <source>
        <dbReference type="Pfam" id="PF03432"/>
    </source>
</evidence>
<dbReference type="KEGG" id="cnan:A2G96_09570"/>
<dbReference type="STRING" id="1796606.A2G96_09570"/>
<evidence type="ECO:0000313" key="4">
    <source>
        <dbReference type="EMBL" id="AMR77969.1"/>
    </source>
</evidence>
<keyword evidence="5" id="KW-1185">Reference proteome</keyword>
<dbReference type="Proteomes" id="UP000075238">
    <property type="component" value="Chromosome 1"/>
</dbReference>
<dbReference type="AlphaFoldDB" id="A0A142JIQ7"/>
<feature type="domain" description="Large polyvalent protein-associated" evidence="3">
    <location>
        <begin position="677"/>
        <end position="769"/>
    </location>
</feature>
<evidence type="ECO:0000313" key="5">
    <source>
        <dbReference type="Proteomes" id="UP000075238"/>
    </source>
</evidence>